<dbReference type="Pfam" id="PF00665">
    <property type="entry name" value="rve"/>
    <property type="match status" value="1"/>
</dbReference>
<dbReference type="PROSITE" id="PS50994">
    <property type="entry name" value="INTEGRASE"/>
    <property type="match status" value="1"/>
</dbReference>
<feature type="region of interest" description="Disordered" evidence="3">
    <location>
        <begin position="330"/>
        <end position="357"/>
    </location>
</feature>
<evidence type="ECO:0000313" key="6">
    <source>
        <dbReference type="Proteomes" id="UP001219518"/>
    </source>
</evidence>
<dbReference type="InterPro" id="IPR041588">
    <property type="entry name" value="Integrase_H2C2"/>
</dbReference>
<feature type="compositionally biased region" description="Polar residues" evidence="3">
    <location>
        <begin position="1062"/>
        <end position="1077"/>
    </location>
</feature>
<dbReference type="GO" id="GO:0042575">
    <property type="term" value="C:DNA polymerase complex"/>
    <property type="evidence" value="ECO:0007669"/>
    <property type="project" value="UniProtKB-ARBA"/>
</dbReference>
<reference evidence="5" key="2">
    <citation type="journal article" date="2023" name="BMC Genomics">
        <title>Pest status, molecular evolution, and epigenetic factors derived from the genome assembly of Frankliniella fusca, a thysanopteran phytovirus vector.</title>
        <authorList>
            <person name="Catto M.A."/>
            <person name="Labadie P.E."/>
            <person name="Jacobson A.L."/>
            <person name="Kennedy G.G."/>
            <person name="Srinivasan R."/>
            <person name="Hunt B.G."/>
        </authorList>
    </citation>
    <scope>NUCLEOTIDE SEQUENCE</scope>
    <source>
        <strain evidence="5">PL_HMW_Pooled</strain>
    </source>
</reference>
<dbReference type="Pfam" id="PF17921">
    <property type="entry name" value="Integrase_H2C2"/>
    <property type="match status" value="1"/>
</dbReference>
<feature type="region of interest" description="Disordered" evidence="3">
    <location>
        <begin position="1062"/>
        <end position="1149"/>
    </location>
</feature>
<dbReference type="Gene3D" id="3.10.10.10">
    <property type="entry name" value="HIV Type 1 Reverse Transcriptase, subunit A, domain 1"/>
    <property type="match status" value="1"/>
</dbReference>
<keyword evidence="2" id="KW-0175">Coiled coil</keyword>
<comment type="caution">
    <text evidence="5">The sequence shown here is derived from an EMBL/GenBank/DDBJ whole genome shotgun (WGS) entry which is preliminary data.</text>
</comment>
<evidence type="ECO:0000256" key="3">
    <source>
        <dbReference type="SAM" id="MobiDB-lite"/>
    </source>
</evidence>
<dbReference type="EMBL" id="JAHWGI010001278">
    <property type="protein sequence ID" value="KAK3927041.1"/>
    <property type="molecule type" value="Genomic_DNA"/>
</dbReference>
<dbReference type="FunFam" id="1.10.340.70:FF:000004">
    <property type="entry name" value="Retrovirus-related Pol polyprotein from transposon 297-like Protein"/>
    <property type="match status" value="1"/>
</dbReference>
<dbReference type="SUPFAM" id="SSF53098">
    <property type="entry name" value="Ribonuclease H-like"/>
    <property type="match status" value="1"/>
</dbReference>
<dbReference type="Proteomes" id="UP001219518">
    <property type="component" value="Unassembled WGS sequence"/>
</dbReference>
<feature type="compositionally biased region" description="Polar residues" evidence="3">
    <location>
        <begin position="1110"/>
        <end position="1130"/>
    </location>
</feature>
<dbReference type="GO" id="GO:0003964">
    <property type="term" value="F:RNA-directed DNA polymerase activity"/>
    <property type="evidence" value="ECO:0007669"/>
    <property type="project" value="UniProtKB-EC"/>
</dbReference>
<dbReference type="InterPro" id="IPR050951">
    <property type="entry name" value="Retrovirus_Pol_polyprotein"/>
</dbReference>
<dbReference type="AlphaFoldDB" id="A0AAE1HT76"/>
<dbReference type="SUPFAM" id="SSF50630">
    <property type="entry name" value="Acid proteases"/>
    <property type="match status" value="1"/>
</dbReference>
<dbReference type="SUPFAM" id="SSF56672">
    <property type="entry name" value="DNA/RNA polymerases"/>
    <property type="match status" value="1"/>
</dbReference>
<evidence type="ECO:0000259" key="4">
    <source>
        <dbReference type="PROSITE" id="PS50994"/>
    </source>
</evidence>
<dbReference type="InterPro" id="IPR000477">
    <property type="entry name" value="RT_dom"/>
</dbReference>
<dbReference type="InterPro" id="IPR001584">
    <property type="entry name" value="Integrase_cat-core"/>
</dbReference>
<dbReference type="PANTHER" id="PTHR37984:SF9">
    <property type="entry name" value="INTEGRASE CATALYTIC DOMAIN-CONTAINING PROTEIN"/>
    <property type="match status" value="1"/>
</dbReference>
<dbReference type="InterPro" id="IPR021109">
    <property type="entry name" value="Peptidase_aspartic_dom_sf"/>
</dbReference>
<dbReference type="Gene3D" id="3.30.70.270">
    <property type="match status" value="1"/>
</dbReference>
<dbReference type="InterPro" id="IPR012337">
    <property type="entry name" value="RNaseH-like_sf"/>
</dbReference>
<dbReference type="EC" id="2.7.7.49" evidence="1"/>
<feature type="compositionally biased region" description="Low complexity" evidence="3">
    <location>
        <begin position="260"/>
        <end position="270"/>
    </location>
</feature>
<name>A0AAE1HT76_9NEOP</name>
<gene>
    <name evidence="5" type="ORF">KUF71_015347</name>
</gene>
<dbReference type="PANTHER" id="PTHR37984">
    <property type="entry name" value="PROTEIN CBG26694"/>
    <property type="match status" value="1"/>
</dbReference>
<feature type="region of interest" description="Disordered" evidence="3">
    <location>
        <begin position="246"/>
        <end position="284"/>
    </location>
</feature>
<feature type="coiled-coil region" evidence="2">
    <location>
        <begin position="24"/>
        <end position="62"/>
    </location>
</feature>
<dbReference type="Gene3D" id="1.10.340.70">
    <property type="match status" value="1"/>
</dbReference>
<sequence length="1163" mass="132215">MSDYDSDDQVFHGFDNDEIMEARLEELNNLIAAQKHAMDEQAAAHQETINQLKISLQEEQQKHLQLPATLLQLLGAGSSIPPPEQFTFVASDWPAWIKRYEQYKDSSPVRALPAQSQVNNLLYTMGPKANDIFEAFKWTTNQQVDYVSVKEKFDSHYIAKKTKLYERSRFNQRVQLPGEPVDTFITDLHTIGRKCEFGAMMDELIRDRIIAGMLNKTLSTALQNEENEPSLERVCNRARQSELVASHQHLLQSPRPEEGASAAAVSTNKNKNVKKNSPQPNNKDSNKPCGWCGYKFRHEREKCPARDNKCKHCEITGHYESQCRKHKAALQEASKKKGGKGKSIHNVEKNDNNPPPDPSVATINLSRNPHQNNAYDFFLSTVTLPDQDQNTVATAEKGMTCSLVQVDVPYIPPHIVNIKIGSCDTNIKVDNGADVTCIGLDFYLKNKGNFPELQDAGTLNAANHKTMTVSGQLKNIKIQYQDKYLYTTIYVLPGVNIPLLGRSEAIAFGLAKNIAAVDKGANVIAPEEEFKEVFIGLGKIPGSYTIQLMEDAKPVAISSPRHVAIPLREPIRIELEEMVKTSIIEPVEHPTQWCSPIVPVIKKKPDANGKFAPGSIRITVDYTALNNSVIRELYQLPTVEECFAQVAQCKLFSKLDASKSYFQVELTEDCRDLTTFITHIGRFRYQRMPMGLKSSSEIEACQLEDPITLRLKHYVTQGWPKKYDLIPGTAEFYNFRSDITMAKNMVTFQRRIYIPSPLRQEMLSKLHEGHQTEIKCVRRAQQSVWWPTINQDIRNMISHCKTCLENSTQRPEPMMCEQIPKHPWEIVGMDLGKHEGVDYLILIDAYSKYPFFYKMKSTRSEAIIEKIKPLFDMFGSPRLIKTDRGTQFVSQEFQQFLVKYDCLHTQSSSEHHQSNGLAEAGVKIIKNILKKNPEDPGRALQELRATPSDSGYSPAQLFLSRNIKTALPSVKMDFSPQPPPTKQYRKFLKKKQEKSKSWYDQKHRVKPLKPLDIGERVWVKDVRQYATVTHLARGDRSYGLVTEQGYQIIRNRVYLIEIPSGQSIPTRNNLPPIINNQRPEKQDVPEQRPSHEEQSLQGTPPESDLKQDVNFEQQPTVTSDQQTVITQTEDTQNEDILIPAPRRKSSRNVVKKVCKEPGCNCGQ</sequence>
<dbReference type="InterPro" id="IPR043502">
    <property type="entry name" value="DNA/RNA_pol_sf"/>
</dbReference>
<dbReference type="InterPro" id="IPR043128">
    <property type="entry name" value="Rev_trsase/Diguanyl_cyclase"/>
</dbReference>
<proteinExistence type="predicted"/>
<organism evidence="5 6">
    <name type="scientific">Frankliniella fusca</name>
    <dbReference type="NCBI Taxonomy" id="407009"/>
    <lineage>
        <taxon>Eukaryota</taxon>
        <taxon>Metazoa</taxon>
        <taxon>Ecdysozoa</taxon>
        <taxon>Arthropoda</taxon>
        <taxon>Hexapoda</taxon>
        <taxon>Insecta</taxon>
        <taxon>Pterygota</taxon>
        <taxon>Neoptera</taxon>
        <taxon>Paraneoptera</taxon>
        <taxon>Thysanoptera</taxon>
        <taxon>Terebrantia</taxon>
        <taxon>Thripoidea</taxon>
        <taxon>Thripidae</taxon>
        <taxon>Frankliniella</taxon>
    </lineage>
</organism>
<evidence type="ECO:0000256" key="1">
    <source>
        <dbReference type="ARBA" id="ARBA00012493"/>
    </source>
</evidence>
<dbReference type="GO" id="GO:0003676">
    <property type="term" value="F:nucleic acid binding"/>
    <property type="evidence" value="ECO:0007669"/>
    <property type="project" value="InterPro"/>
</dbReference>
<reference evidence="5" key="1">
    <citation type="submission" date="2021-07" db="EMBL/GenBank/DDBJ databases">
        <authorList>
            <person name="Catto M.A."/>
            <person name="Jacobson A."/>
            <person name="Kennedy G."/>
            <person name="Labadie P."/>
            <person name="Hunt B.G."/>
            <person name="Srinivasan R."/>
        </authorList>
    </citation>
    <scope>NUCLEOTIDE SEQUENCE</scope>
    <source>
        <strain evidence="5">PL_HMW_Pooled</strain>
        <tissue evidence="5">Head</tissue>
    </source>
</reference>
<dbReference type="Pfam" id="PF00078">
    <property type="entry name" value="RVT_1"/>
    <property type="match status" value="1"/>
</dbReference>
<accession>A0AAE1HT76</accession>
<dbReference type="FunFam" id="3.30.420.10:FF:000063">
    <property type="entry name" value="Retrovirus-related Pol polyprotein from transposon 297-like Protein"/>
    <property type="match status" value="1"/>
</dbReference>
<dbReference type="CDD" id="cd01647">
    <property type="entry name" value="RT_LTR"/>
    <property type="match status" value="1"/>
</dbReference>
<dbReference type="Gene3D" id="3.30.420.10">
    <property type="entry name" value="Ribonuclease H-like superfamily/Ribonuclease H"/>
    <property type="match status" value="1"/>
</dbReference>
<evidence type="ECO:0000256" key="2">
    <source>
        <dbReference type="SAM" id="Coils"/>
    </source>
</evidence>
<evidence type="ECO:0000313" key="5">
    <source>
        <dbReference type="EMBL" id="KAK3927041.1"/>
    </source>
</evidence>
<keyword evidence="6" id="KW-1185">Reference proteome</keyword>
<protein>
    <recommendedName>
        <fullName evidence="1">RNA-directed DNA polymerase</fullName>
        <ecNumber evidence="1">2.7.7.49</ecNumber>
    </recommendedName>
</protein>
<dbReference type="InterPro" id="IPR036397">
    <property type="entry name" value="RNaseH_sf"/>
</dbReference>
<feature type="compositionally biased region" description="Basic and acidic residues" evidence="3">
    <location>
        <begin position="1078"/>
        <end position="1094"/>
    </location>
</feature>
<dbReference type="GO" id="GO:0015074">
    <property type="term" value="P:DNA integration"/>
    <property type="evidence" value="ECO:0007669"/>
    <property type="project" value="InterPro"/>
</dbReference>
<feature type="domain" description="Integrase catalytic" evidence="4">
    <location>
        <begin position="819"/>
        <end position="987"/>
    </location>
</feature>